<dbReference type="Proteomes" id="UP001055439">
    <property type="component" value="Chromosome 8"/>
</dbReference>
<dbReference type="AlphaFoldDB" id="A0A9E7HPS0"/>
<sequence length="122" mass="13602">MLRHHLIPHQIVFDVSSMSCHSNNIKPFDEQLKDGPCYITTVYIVCIRTISPVSSISVSTPAKQPAPKLFTPPRCALMSIDQQSRPVRLISSANEEEEVKEDEIWARARSVGPAAVETISKE</sequence>
<accession>A0A9E7HPS0</accession>
<name>A0A9E7HPS0_9LILI</name>
<evidence type="ECO:0000313" key="1">
    <source>
        <dbReference type="EMBL" id="URE38456.1"/>
    </source>
</evidence>
<gene>
    <name evidence="1" type="ORF">MUK42_20655</name>
</gene>
<protein>
    <submittedName>
        <fullName evidence="1">Uncharacterized protein</fullName>
    </submittedName>
</protein>
<dbReference type="EMBL" id="CP097510">
    <property type="protein sequence ID" value="URE38456.1"/>
    <property type="molecule type" value="Genomic_DNA"/>
</dbReference>
<keyword evidence="2" id="KW-1185">Reference proteome</keyword>
<proteinExistence type="predicted"/>
<reference evidence="1" key="1">
    <citation type="submission" date="2022-05" db="EMBL/GenBank/DDBJ databases">
        <title>The Musa troglodytarum L. genome provides insights into the mechanism of non-climacteric behaviour and enrichment of carotenoids.</title>
        <authorList>
            <person name="Wang J."/>
        </authorList>
    </citation>
    <scope>NUCLEOTIDE SEQUENCE</scope>
    <source>
        <tissue evidence="1">Leaf</tissue>
    </source>
</reference>
<evidence type="ECO:0000313" key="2">
    <source>
        <dbReference type="Proteomes" id="UP001055439"/>
    </source>
</evidence>
<organism evidence="1 2">
    <name type="scientific">Musa troglodytarum</name>
    <name type="common">fe'i banana</name>
    <dbReference type="NCBI Taxonomy" id="320322"/>
    <lineage>
        <taxon>Eukaryota</taxon>
        <taxon>Viridiplantae</taxon>
        <taxon>Streptophyta</taxon>
        <taxon>Embryophyta</taxon>
        <taxon>Tracheophyta</taxon>
        <taxon>Spermatophyta</taxon>
        <taxon>Magnoliopsida</taxon>
        <taxon>Liliopsida</taxon>
        <taxon>Zingiberales</taxon>
        <taxon>Musaceae</taxon>
        <taxon>Musa</taxon>
    </lineage>
</organism>